<dbReference type="EC" id="2.1.1.-" evidence="6"/>
<dbReference type="CDD" id="cd02440">
    <property type="entry name" value="AdoMet_MTases"/>
    <property type="match status" value="1"/>
</dbReference>
<evidence type="ECO:0000313" key="8">
    <source>
        <dbReference type="Proteomes" id="UP000010880"/>
    </source>
</evidence>
<protein>
    <recommendedName>
        <fullName evidence="6">Ribosomal RNA small subunit methyltransferase G</fullName>
        <ecNumber evidence="6">2.1.1.-</ecNumber>
    </recommendedName>
    <alternativeName>
        <fullName evidence="6">16S rRNA 7-methylguanosine methyltransferase</fullName>
        <shortName evidence="6">16S rRNA m7G methyltransferase</shortName>
    </alternativeName>
</protein>
<evidence type="ECO:0000256" key="5">
    <source>
        <dbReference type="ARBA" id="ARBA00022691"/>
    </source>
</evidence>
<dbReference type="GO" id="GO:0005829">
    <property type="term" value="C:cytosol"/>
    <property type="evidence" value="ECO:0007669"/>
    <property type="project" value="TreeGrafter"/>
</dbReference>
<feature type="binding site" evidence="6">
    <location>
        <position position="149"/>
    </location>
    <ligand>
        <name>S-adenosyl-L-methionine</name>
        <dbReference type="ChEBI" id="CHEBI:59789"/>
    </ligand>
</feature>
<dbReference type="SUPFAM" id="SSF53335">
    <property type="entry name" value="S-adenosyl-L-methionine-dependent methyltransferases"/>
    <property type="match status" value="1"/>
</dbReference>
<name>L0KDP8_HALHC</name>
<dbReference type="Proteomes" id="UP000010880">
    <property type="component" value="Chromosome"/>
</dbReference>
<dbReference type="GO" id="GO:0070043">
    <property type="term" value="F:rRNA (guanine-N7-)-methyltransferase activity"/>
    <property type="evidence" value="ECO:0007669"/>
    <property type="project" value="UniProtKB-UniRule"/>
</dbReference>
<evidence type="ECO:0000256" key="1">
    <source>
        <dbReference type="ARBA" id="ARBA00022490"/>
    </source>
</evidence>
<dbReference type="InterPro" id="IPR029063">
    <property type="entry name" value="SAM-dependent_MTases_sf"/>
</dbReference>
<dbReference type="Gene3D" id="3.40.50.150">
    <property type="entry name" value="Vaccinia Virus protein VP39"/>
    <property type="match status" value="1"/>
</dbReference>
<comment type="function">
    <text evidence="6">Specifically methylates the N7 position of a guanine in 16S rRNA.</text>
</comment>
<evidence type="ECO:0000256" key="2">
    <source>
        <dbReference type="ARBA" id="ARBA00022552"/>
    </source>
</evidence>
<dbReference type="HOGENOM" id="CLU_065341_0_0_9"/>
<keyword evidence="2 6" id="KW-0698">rRNA processing</keyword>
<dbReference type="PATRIC" id="fig|748449.3.peg.2547"/>
<dbReference type="eggNOG" id="COG0357">
    <property type="taxonomic scope" value="Bacteria"/>
</dbReference>
<feature type="binding site" evidence="6">
    <location>
        <begin position="102"/>
        <end position="104"/>
    </location>
    <ligand>
        <name>S-adenosyl-L-methionine</name>
        <dbReference type="ChEBI" id="CHEBI:59789"/>
    </ligand>
</feature>
<keyword evidence="5 6" id="KW-0949">S-adenosyl-L-methionine</keyword>
<dbReference type="NCBIfam" id="TIGR00138">
    <property type="entry name" value="rsmG_gidB"/>
    <property type="match status" value="1"/>
</dbReference>
<dbReference type="EMBL" id="CP003359">
    <property type="protein sequence ID" value="AGB42499.1"/>
    <property type="molecule type" value="Genomic_DNA"/>
</dbReference>
<keyword evidence="4 6" id="KW-0808">Transferase</keyword>
<dbReference type="PIRSF" id="PIRSF003078">
    <property type="entry name" value="GidB"/>
    <property type="match status" value="1"/>
</dbReference>
<dbReference type="Pfam" id="PF02527">
    <property type="entry name" value="GidB"/>
    <property type="match status" value="1"/>
</dbReference>
<reference evidence="8" key="1">
    <citation type="submission" date="2012-02" db="EMBL/GenBank/DDBJ databases">
        <title>The complete genome of Halobacteroides halobius DSM 5150.</title>
        <authorList>
            <person name="Lucas S."/>
            <person name="Copeland A."/>
            <person name="Lapidus A."/>
            <person name="Glavina del Rio T."/>
            <person name="Dalin E."/>
            <person name="Tice H."/>
            <person name="Bruce D."/>
            <person name="Goodwin L."/>
            <person name="Pitluck S."/>
            <person name="Peters L."/>
            <person name="Mikhailova N."/>
            <person name="Gu W."/>
            <person name="Kyrpides N."/>
            <person name="Mavromatis K."/>
            <person name="Ivanova N."/>
            <person name="Brettin T."/>
            <person name="Detter J.C."/>
            <person name="Han C."/>
            <person name="Larimer F."/>
            <person name="Land M."/>
            <person name="Hauser L."/>
            <person name="Markowitz V."/>
            <person name="Cheng J.-F."/>
            <person name="Hugenholtz P."/>
            <person name="Woyke T."/>
            <person name="Wu D."/>
            <person name="Tindall B."/>
            <person name="Pomrenke H."/>
            <person name="Brambilla E."/>
            <person name="Klenk H.-P."/>
            <person name="Eisen J.A."/>
        </authorList>
    </citation>
    <scope>NUCLEOTIDE SEQUENCE [LARGE SCALE GENOMIC DNA]</scope>
    <source>
        <strain evidence="8">ATCC 35273 / DSM 5150 / MD-1</strain>
    </source>
</reference>
<keyword evidence="1 6" id="KW-0963">Cytoplasm</keyword>
<dbReference type="STRING" id="748449.Halha_2627"/>
<evidence type="ECO:0000313" key="7">
    <source>
        <dbReference type="EMBL" id="AGB42499.1"/>
    </source>
</evidence>
<accession>L0KDP8</accession>
<organism evidence="7 8">
    <name type="scientific">Halobacteroides halobius (strain ATCC 35273 / DSM 5150 / MD-1)</name>
    <dbReference type="NCBI Taxonomy" id="748449"/>
    <lineage>
        <taxon>Bacteria</taxon>
        <taxon>Bacillati</taxon>
        <taxon>Bacillota</taxon>
        <taxon>Clostridia</taxon>
        <taxon>Halanaerobiales</taxon>
        <taxon>Halobacteroidaceae</taxon>
        <taxon>Halobacteroides</taxon>
    </lineage>
</organism>
<dbReference type="InterPro" id="IPR003682">
    <property type="entry name" value="rRNA_ssu_MeTfrase_G"/>
</dbReference>
<comment type="similarity">
    <text evidence="6">Belongs to the methyltransferase superfamily. RNA methyltransferase RsmG family.</text>
</comment>
<evidence type="ECO:0000256" key="4">
    <source>
        <dbReference type="ARBA" id="ARBA00022679"/>
    </source>
</evidence>
<proteinExistence type="inferred from homology"/>
<keyword evidence="8" id="KW-1185">Reference proteome</keyword>
<dbReference type="PANTHER" id="PTHR31760:SF0">
    <property type="entry name" value="S-ADENOSYL-L-METHIONINE-DEPENDENT METHYLTRANSFERASES SUPERFAMILY PROTEIN"/>
    <property type="match status" value="1"/>
</dbReference>
<feature type="binding site" evidence="6">
    <location>
        <position position="84"/>
    </location>
    <ligand>
        <name>S-adenosyl-L-methionine</name>
        <dbReference type="ChEBI" id="CHEBI:59789"/>
    </ligand>
</feature>
<dbReference type="KEGG" id="hhl:Halha_2627"/>
<dbReference type="PANTHER" id="PTHR31760">
    <property type="entry name" value="S-ADENOSYL-L-METHIONINE-DEPENDENT METHYLTRANSFERASES SUPERFAMILY PROTEIN"/>
    <property type="match status" value="1"/>
</dbReference>
<feature type="binding site" evidence="6">
    <location>
        <begin position="130"/>
        <end position="131"/>
    </location>
    <ligand>
        <name>S-adenosyl-L-methionine</name>
        <dbReference type="ChEBI" id="CHEBI:59789"/>
    </ligand>
</feature>
<gene>
    <name evidence="6" type="primary">rsmG</name>
    <name evidence="7" type="ordered locus">Halha_2627</name>
</gene>
<comment type="subcellular location">
    <subcellularLocation>
        <location evidence="6">Cytoplasm</location>
    </subcellularLocation>
</comment>
<dbReference type="HAMAP" id="MF_00074">
    <property type="entry name" value="16SrRNA_methyltr_G"/>
    <property type="match status" value="1"/>
</dbReference>
<sequence length="239" mass="26971">MMDYKEKLTKGSKELGIDLNQSQVEQFLNYMQVLRKWNKKINLTALDKPEEIIVKHFLDSLSCVKGINLVGKEKVIDVGTGAGFPSLPLKIIYPDLALTLLDASKKRVSFLQRVCYKLGLSKVEFIHGRAEDYGQNDDYRERYDYAVARAVASLNVLSEYVVPFVKKEGQFIAQKGPEVEQEVINGEQAIKLLGGKVLKVKEITLPFSEAERRLAIIDKVSSTPVEYPRQAGQPKKKPL</sequence>
<dbReference type="FunFam" id="3.40.50.150:FF:000041">
    <property type="entry name" value="Ribosomal RNA small subunit methyltransferase G"/>
    <property type="match status" value="1"/>
</dbReference>
<keyword evidence="3 6" id="KW-0489">Methyltransferase</keyword>
<dbReference type="AlphaFoldDB" id="L0KDP8"/>
<evidence type="ECO:0000256" key="3">
    <source>
        <dbReference type="ARBA" id="ARBA00022603"/>
    </source>
</evidence>
<feature type="binding site" evidence="6">
    <location>
        <position position="79"/>
    </location>
    <ligand>
        <name>S-adenosyl-L-methionine</name>
        <dbReference type="ChEBI" id="CHEBI:59789"/>
    </ligand>
</feature>
<evidence type="ECO:0000256" key="6">
    <source>
        <dbReference type="HAMAP-Rule" id="MF_00074"/>
    </source>
</evidence>